<dbReference type="Gene3D" id="3.80.10.10">
    <property type="entry name" value="Ribonuclease Inhibitor"/>
    <property type="match status" value="1"/>
</dbReference>
<evidence type="ECO:0000313" key="2">
    <source>
        <dbReference type="EMBL" id="KAK6538503.1"/>
    </source>
</evidence>
<accession>A0AAV9XF59</accession>
<dbReference type="EMBL" id="JAVHJO010000007">
    <property type="protein sequence ID" value="KAK6538503.1"/>
    <property type="molecule type" value="Genomic_DNA"/>
</dbReference>
<evidence type="ECO:0000313" key="3">
    <source>
        <dbReference type="Proteomes" id="UP001365542"/>
    </source>
</evidence>
<organism evidence="2 3">
    <name type="scientific">Orbilia ellipsospora</name>
    <dbReference type="NCBI Taxonomy" id="2528407"/>
    <lineage>
        <taxon>Eukaryota</taxon>
        <taxon>Fungi</taxon>
        <taxon>Dikarya</taxon>
        <taxon>Ascomycota</taxon>
        <taxon>Pezizomycotina</taxon>
        <taxon>Orbiliomycetes</taxon>
        <taxon>Orbiliales</taxon>
        <taxon>Orbiliaceae</taxon>
        <taxon>Orbilia</taxon>
    </lineage>
</organism>
<dbReference type="AlphaFoldDB" id="A0AAV9XF59"/>
<dbReference type="InterPro" id="IPR032675">
    <property type="entry name" value="LRR_dom_sf"/>
</dbReference>
<feature type="region of interest" description="Disordered" evidence="1">
    <location>
        <begin position="601"/>
        <end position="630"/>
    </location>
</feature>
<feature type="compositionally biased region" description="Low complexity" evidence="1">
    <location>
        <begin position="613"/>
        <end position="628"/>
    </location>
</feature>
<protein>
    <submittedName>
        <fullName evidence="2">Uncharacterized protein</fullName>
    </submittedName>
</protein>
<proteinExistence type="predicted"/>
<keyword evidence="3" id="KW-1185">Reference proteome</keyword>
<sequence>MPMVSKANDTEGFVTTKKHRITDKEIIQAYHTLMNNPSLLNANSSAQLALVAAESTKKVQTTIQVSVDETTDSNTECSLISDDDIFDPTRTIMTATRYVQHHIGMCFFRSKASLPASATTADVTLEEPEIDNLANQNGWPAWKTASVKHEGTMFELGGNKRLPLSLILPYPRRRRDSEVKKGNPEYFYTYIEGWKKDSIINNALILVEMIPGEPPECAVWEDGQEGALLNGTKWLSVVEHGKPLYIYDKAQIFKTHVARVWPNSIYPESKRCAKDFVLVLKHSNSEISGQTEKSCDKDFFVNHFGGKSKGQNDARDFLRDTLRDSNRYKPELSYDGASDESKWPSWLPKYQDWSEEDASKLLAFERSNGEGIRVIYVTRDPKTNERVPLVDYVREEDERYPFVQDMIEKGNEGGNAADSLTVDCPQVGLRELRDRLNMAYDHMEERLAYLEGQEEMVPKKTKQLAEKPTRCPSDKLATLLVGPKGPIPLDGTAEYSEGGSEYDSDIENVYEVKDWSTPIRIVRQAEQRTFASLAEAPALMREYIDASLKLAMEYEQKGREYDAGSINAAYVDYLGERENKPKDSCLKVKGKEKMEAEGVLIKGLPKCPPPPTDSSSSSNPSDSSSSEESLLDTAVPHLNVEILDGNYSPRFIDTNVMLDDGIDIEVCSVWGSSEESNMEGEHSKESSFEKYADSIIEERRAKLQRIISEQNKVNNSILLSIELLRKLGGSEYIRKLKLLTEAKTNQLIKGQAGADVSCSHILGSYVGQKPLSIINHEYQQYYYPNGVVTPDLKPFSVDPLSLGAVENAVCPVTRNPTDYAFSPYCFINESIFTVPSTEIIPDLSIDNSEDMLPYYKSQPPEKNHSLANVVVFEEWDAKLLEPKTITQIIFTSKVILNSEILDTIIHNKSLCQRLVYLEINNSEDDDVQGSSDIQDMKIRKLVQSCPGLVGIALRGVPSVTDDTMDAILSSSKFICGIEVSGCSHAHGTLTVKGLAPLKRPRIACNLRELVIMENPNLDCTEAEAIAKKYQPFLQLTHGTGGIAITYSAARNTCLQCDGRDIGRWMLLEDYMTDEQMEGLKMKEMKAVEENKSRYSVARIMEYSKAFGGFQFPLDEEQEHGAERIDRW</sequence>
<gene>
    <name evidence="2" type="ORF">TWF694_010085</name>
</gene>
<reference evidence="2 3" key="1">
    <citation type="submission" date="2019-10" db="EMBL/GenBank/DDBJ databases">
        <authorList>
            <person name="Palmer J.M."/>
        </authorList>
    </citation>
    <scope>NUCLEOTIDE SEQUENCE [LARGE SCALE GENOMIC DNA]</scope>
    <source>
        <strain evidence="2 3">TWF694</strain>
    </source>
</reference>
<evidence type="ECO:0000256" key="1">
    <source>
        <dbReference type="SAM" id="MobiDB-lite"/>
    </source>
</evidence>
<name>A0AAV9XF59_9PEZI</name>
<dbReference type="Proteomes" id="UP001365542">
    <property type="component" value="Unassembled WGS sequence"/>
</dbReference>
<comment type="caution">
    <text evidence="2">The sequence shown here is derived from an EMBL/GenBank/DDBJ whole genome shotgun (WGS) entry which is preliminary data.</text>
</comment>